<gene>
    <name evidence="4" type="ORF">HMPREF1563_2986</name>
</gene>
<dbReference type="Pfam" id="PF00583">
    <property type="entry name" value="Acetyltransf_1"/>
    <property type="match status" value="1"/>
</dbReference>
<keyword evidence="1" id="KW-0808">Transferase</keyword>
<dbReference type="GO" id="GO:0008080">
    <property type="term" value="F:N-acetyltransferase activity"/>
    <property type="evidence" value="ECO:0007669"/>
    <property type="project" value="TreeGrafter"/>
</dbReference>
<accession>A0AAV3M5P8</accession>
<name>A0AAV3M5P8_9GAMM</name>
<dbReference type="CDD" id="cd04301">
    <property type="entry name" value="NAT_SF"/>
    <property type="match status" value="1"/>
</dbReference>
<dbReference type="EMBL" id="JALD01000044">
    <property type="protein sequence ID" value="EUD11108.1"/>
    <property type="molecule type" value="Genomic_DNA"/>
</dbReference>
<dbReference type="Proteomes" id="UP000022311">
    <property type="component" value="Unassembled WGS sequence"/>
</dbReference>
<evidence type="ECO:0000256" key="2">
    <source>
        <dbReference type="ARBA" id="ARBA00023315"/>
    </source>
</evidence>
<evidence type="ECO:0000313" key="4">
    <source>
        <dbReference type="EMBL" id="EUD11108.1"/>
    </source>
</evidence>
<dbReference type="InterPro" id="IPR000182">
    <property type="entry name" value="GNAT_dom"/>
</dbReference>
<dbReference type="InterPro" id="IPR051016">
    <property type="entry name" value="Diverse_Substrate_AcTransf"/>
</dbReference>
<evidence type="ECO:0000256" key="1">
    <source>
        <dbReference type="ARBA" id="ARBA00022679"/>
    </source>
</evidence>
<organism evidence="4 5">
    <name type="scientific">Providencia alcalifaciens 205/92</name>
    <dbReference type="NCBI Taxonomy" id="1256988"/>
    <lineage>
        <taxon>Bacteria</taxon>
        <taxon>Pseudomonadati</taxon>
        <taxon>Pseudomonadota</taxon>
        <taxon>Gammaproteobacteria</taxon>
        <taxon>Enterobacterales</taxon>
        <taxon>Morganellaceae</taxon>
        <taxon>Providencia</taxon>
    </lineage>
</organism>
<evidence type="ECO:0000313" key="5">
    <source>
        <dbReference type="Proteomes" id="UP000022311"/>
    </source>
</evidence>
<protein>
    <submittedName>
        <fullName evidence="4">FR47-like protein</fullName>
    </submittedName>
</protein>
<sequence length="152" mass="17463">MIRTAKKEDLSAILSLYQILFAEMAKLDSERLQDAEQSNEFVENAINDTKFHLLVVDHEGEIKGFYIAQKQTSDPYSCIVPRDFGYIFDLIVSPDFRGERAGKQLLDGMKEWAKKQKFSHLELSVLAQNHQAIKFYEREGLTEVSRTMGISL</sequence>
<dbReference type="PANTHER" id="PTHR10545">
    <property type="entry name" value="DIAMINE N-ACETYLTRANSFERASE"/>
    <property type="match status" value="1"/>
</dbReference>
<evidence type="ECO:0000259" key="3">
    <source>
        <dbReference type="PROSITE" id="PS51186"/>
    </source>
</evidence>
<dbReference type="PANTHER" id="PTHR10545:SF29">
    <property type="entry name" value="GH14572P-RELATED"/>
    <property type="match status" value="1"/>
</dbReference>
<reference evidence="4 5" key="1">
    <citation type="submission" date="2014-01" db="EMBL/GenBank/DDBJ databases">
        <authorList>
            <person name="Durkin A.S."/>
            <person name="McCorrison J."/>
            <person name="Torralba M."/>
            <person name="Gillis M."/>
            <person name="Haft D.H."/>
            <person name="Methe B."/>
            <person name="Sutton G."/>
            <person name="Nelson K.E."/>
        </authorList>
    </citation>
    <scope>NUCLEOTIDE SEQUENCE [LARGE SCALE GENOMIC DNA]</scope>
    <source>
        <strain evidence="4 5">205/92</strain>
    </source>
</reference>
<comment type="caution">
    <text evidence="4">The sequence shown here is derived from an EMBL/GenBank/DDBJ whole genome shotgun (WGS) entry which is preliminary data.</text>
</comment>
<keyword evidence="2" id="KW-0012">Acyltransferase</keyword>
<dbReference type="Gene3D" id="3.40.630.30">
    <property type="match status" value="1"/>
</dbReference>
<dbReference type="RefSeq" id="WP_036961984.1">
    <property type="nucleotide sequence ID" value="NZ_JALD01000044.1"/>
</dbReference>
<dbReference type="InterPro" id="IPR016181">
    <property type="entry name" value="Acyl_CoA_acyltransferase"/>
</dbReference>
<proteinExistence type="predicted"/>
<dbReference type="AlphaFoldDB" id="A0AAV3M5P8"/>
<dbReference type="SUPFAM" id="SSF55729">
    <property type="entry name" value="Acyl-CoA N-acyltransferases (Nat)"/>
    <property type="match status" value="1"/>
</dbReference>
<dbReference type="PROSITE" id="PS51186">
    <property type="entry name" value="GNAT"/>
    <property type="match status" value="1"/>
</dbReference>
<feature type="domain" description="N-acetyltransferase" evidence="3">
    <location>
        <begin position="1"/>
        <end position="152"/>
    </location>
</feature>